<reference evidence="2" key="1">
    <citation type="submission" date="2020-10" db="EMBL/GenBank/DDBJ databases">
        <title>Chromosome-scale genome assembly of the Allis shad, Alosa alosa.</title>
        <authorList>
            <person name="Margot Z."/>
            <person name="Christophe K."/>
            <person name="Cabau C."/>
            <person name="Louis A."/>
            <person name="Berthelot C."/>
            <person name="Parey E."/>
            <person name="Roest Crollius H."/>
            <person name="Montfort J."/>
            <person name="Robinson-Rechavi M."/>
            <person name="Bucao C."/>
            <person name="Bouchez O."/>
            <person name="Gislard M."/>
            <person name="Lluch J."/>
            <person name="Milhes M."/>
            <person name="Lampietro C."/>
            <person name="Lopez Roques C."/>
            <person name="Donnadieu C."/>
            <person name="Braasch I."/>
            <person name="Desvignes T."/>
            <person name="Postlethwait J."/>
            <person name="Bobe J."/>
            <person name="Guiguen Y."/>
        </authorList>
    </citation>
    <scope>NUCLEOTIDE SEQUENCE</scope>
    <source>
        <strain evidence="2">M-15738</strain>
        <tissue evidence="2">Blood</tissue>
    </source>
</reference>
<gene>
    <name evidence="2" type="ORF">AALO_G00305450</name>
</gene>
<evidence type="ECO:0000313" key="3">
    <source>
        <dbReference type="Proteomes" id="UP000823561"/>
    </source>
</evidence>
<dbReference type="Proteomes" id="UP000823561">
    <property type="component" value="Unassembled WGS sequence"/>
</dbReference>
<organism evidence="2 3">
    <name type="scientific">Alosa alosa</name>
    <name type="common">allis shad</name>
    <dbReference type="NCBI Taxonomy" id="278164"/>
    <lineage>
        <taxon>Eukaryota</taxon>
        <taxon>Metazoa</taxon>
        <taxon>Chordata</taxon>
        <taxon>Craniata</taxon>
        <taxon>Vertebrata</taxon>
        <taxon>Euteleostomi</taxon>
        <taxon>Actinopterygii</taxon>
        <taxon>Neopterygii</taxon>
        <taxon>Teleostei</taxon>
        <taxon>Clupei</taxon>
        <taxon>Clupeiformes</taxon>
        <taxon>Clupeoidei</taxon>
        <taxon>Clupeidae</taxon>
        <taxon>Alosa</taxon>
    </lineage>
</organism>
<evidence type="ECO:0000256" key="1">
    <source>
        <dbReference type="SAM" id="MobiDB-lite"/>
    </source>
</evidence>
<comment type="caution">
    <text evidence="2">The sequence shown here is derived from an EMBL/GenBank/DDBJ whole genome shotgun (WGS) entry which is preliminary data.</text>
</comment>
<sequence length="80" mass="9029">MQHPIPDPEELNIPEIDWEQSGDMPENHLGVNVPQFESPLSPEELSGLQEHIDPLQQSQSNGVDIYLATVTYVQNLVENH</sequence>
<evidence type="ECO:0000313" key="2">
    <source>
        <dbReference type="EMBL" id="KAG5260567.1"/>
    </source>
</evidence>
<dbReference type="AlphaFoldDB" id="A0AAV6FFX2"/>
<name>A0AAV6FFX2_9TELE</name>
<dbReference type="EMBL" id="JADWDJ010000057">
    <property type="protein sequence ID" value="KAG5260567.1"/>
    <property type="molecule type" value="Genomic_DNA"/>
</dbReference>
<proteinExistence type="predicted"/>
<feature type="region of interest" description="Disordered" evidence="1">
    <location>
        <begin position="19"/>
        <end position="41"/>
    </location>
</feature>
<keyword evidence="3" id="KW-1185">Reference proteome</keyword>
<protein>
    <submittedName>
        <fullName evidence="2">Uncharacterized protein</fullName>
    </submittedName>
</protein>
<accession>A0AAV6FFX2</accession>